<feature type="compositionally biased region" description="Polar residues" evidence="11">
    <location>
        <begin position="1"/>
        <end position="10"/>
    </location>
</feature>
<reference evidence="13 14" key="1">
    <citation type="submission" date="2020-04" db="EMBL/GenBank/DDBJ databases">
        <title>Arthrobacter sp. nov.</title>
        <authorList>
            <person name="Liu S."/>
        </authorList>
    </citation>
    <scope>NUCLEOTIDE SEQUENCE [LARGE SCALE GENOMIC DNA]</scope>
    <source>
        <strain evidence="13 14">E918</strain>
    </source>
</reference>
<dbReference type="AlphaFoldDB" id="A0A7X6QMQ1"/>
<dbReference type="GO" id="GO:0005524">
    <property type="term" value="F:ATP binding"/>
    <property type="evidence" value="ECO:0007669"/>
    <property type="project" value="UniProtKB-KW"/>
</dbReference>
<dbReference type="SMART" id="SM00382">
    <property type="entry name" value="AAA"/>
    <property type="match status" value="1"/>
</dbReference>
<dbReference type="Pfam" id="PF00005">
    <property type="entry name" value="ABC_tran"/>
    <property type="match status" value="1"/>
</dbReference>
<dbReference type="PROSITE" id="PS50893">
    <property type="entry name" value="ABC_TRANSPORTER_2"/>
    <property type="match status" value="1"/>
</dbReference>
<dbReference type="GO" id="GO:0015426">
    <property type="term" value="F:ATPase-coupled polar amino acid-transporter activity"/>
    <property type="evidence" value="ECO:0007669"/>
    <property type="project" value="UniProtKB-EC"/>
</dbReference>
<dbReference type="InterPro" id="IPR027417">
    <property type="entry name" value="P-loop_NTPase"/>
</dbReference>
<dbReference type="CDD" id="cd03262">
    <property type="entry name" value="ABC_HisP_GlnQ"/>
    <property type="match status" value="1"/>
</dbReference>
<keyword evidence="6 13" id="KW-0067">ATP-binding</keyword>
<keyword evidence="4" id="KW-1003">Cell membrane</keyword>
<name>A0A7X6QMQ1_9MICC</name>
<dbReference type="Proteomes" id="UP000544090">
    <property type="component" value="Unassembled WGS sequence"/>
</dbReference>
<dbReference type="PANTHER" id="PTHR43166:SF9">
    <property type="entry name" value="GLUTAMATE_ASPARTATE IMPORT ATP-BINDING PROTEIN GLTL"/>
    <property type="match status" value="1"/>
</dbReference>
<proteinExistence type="inferred from homology"/>
<keyword evidence="14" id="KW-1185">Reference proteome</keyword>
<accession>A0A7X6QMQ1</accession>
<evidence type="ECO:0000256" key="3">
    <source>
        <dbReference type="ARBA" id="ARBA00022448"/>
    </source>
</evidence>
<keyword evidence="8" id="KW-0472">Membrane</keyword>
<dbReference type="InterPro" id="IPR050086">
    <property type="entry name" value="MetN_ABC_transporter-like"/>
</dbReference>
<dbReference type="FunFam" id="3.40.50.300:FF:000020">
    <property type="entry name" value="Amino acid ABC transporter ATP-binding component"/>
    <property type="match status" value="1"/>
</dbReference>
<dbReference type="InterPro" id="IPR003439">
    <property type="entry name" value="ABC_transporter-like_ATP-bd"/>
</dbReference>
<protein>
    <recommendedName>
        <fullName evidence="9">ABC-type polar-amino-acid transporter</fullName>
        <ecNumber evidence="9">7.4.2.1</ecNumber>
    </recommendedName>
</protein>
<dbReference type="GO" id="GO:0016887">
    <property type="term" value="F:ATP hydrolysis activity"/>
    <property type="evidence" value="ECO:0007669"/>
    <property type="project" value="InterPro"/>
</dbReference>
<evidence type="ECO:0000256" key="5">
    <source>
        <dbReference type="ARBA" id="ARBA00022741"/>
    </source>
</evidence>
<evidence type="ECO:0000256" key="11">
    <source>
        <dbReference type="SAM" id="MobiDB-lite"/>
    </source>
</evidence>
<dbReference type="GO" id="GO:0005886">
    <property type="term" value="C:plasma membrane"/>
    <property type="evidence" value="ECO:0007669"/>
    <property type="project" value="UniProtKB-SubCell"/>
</dbReference>
<gene>
    <name evidence="13" type="ORF">HGG74_19635</name>
</gene>
<evidence type="ECO:0000256" key="4">
    <source>
        <dbReference type="ARBA" id="ARBA00022475"/>
    </source>
</evidence>
<evidence type="ECO:0000256" key="2">
    <source>
        <dbReference type="ARBA" id="ARBA00005417"/>
    </source>
</evidence>
<dbReference type="PIRSF" id="PIRSF039085">
    <property type="entry name" value="ABC_ATPase_HisP"/>
    <property type="match status" value="1"/>
</dbReference>
<keyword evidence="3" id="KW-0813">Transport</keyword>
<comment type="subcellular location">
    <subcellularLocation>
        <location evidence="1">Cell membrane</location>
        <topology evidence="1">Peripheral membrane protein</topology>
    </subcellularLocation>
</comment>
<dbReference type="RefSeq" id="WP_168489114.1">
    <property type="nucleotide sequence ID" value="NZ_JAAZSQ010000031.1"/>
</dbReference>
<dbReference type="EMBL" id="JAAZSQ010000031">
    <property type="protein sequence ID" value="NKX56690.1"/>
    <property type="molecule type" value="Genomic_DNA"/>
</dbReference>
<feature type="domain" description="ABC transporter" evidence="12">
    <location>
        <begin position="27"/>
        <end position="270"/>
    </location>
</feature>
<evidence type="ECO:0000313" key="13">
    <source>
        <dbReference type="EMBL" id="NKX56690.1"/>
    </source>
</evidence>
<evidence type="ECO:0000256" key="9">
    <source>
        <dbReference type="ARBA" id="ARBA00038850"/>
    </source>
</evidence>
<comment type="caution">
    <text evidence="13">The sequence shown here is derived from an EMBL/GenBank/DDBJ whole genome shotgun (WGS) entry which is preliminary data.</text>
</comment>
<sequence>MNFSVHNTPLDTPVPGTGSTAGTAPILELRDIRIEYKGHEVVHGVSLTVQRGEVIALIGPSGAGKSSLLRSINFLEQPSAGQILVNGQQVQGQAGRRGAIARNKALATHRRDVGMVFQQFNLFPHLTALENVVLAQVHSLGRNKDEAVARARQELAHVGLTGHEDKYPAKCSGGQQQRIAIARALAMDPQLMLFDEPTSSLDPELGVEVLNTMKRLASEGMTMLVVTHEMHFAEDVADRVVFMADGAVVEEGPAEQVMLHPASERAKTFLSAVRGR</sequence>
<feature type="region of interest" description="Disordered" evidence="11">
    <location>
        <begin position="1"/>
        <end position="22"/>
    </location>
</feature>
<evidence type="ECO:0000256" key="7">
    <source>
        <dbReference type="ARBA" id="ARBA00022970"/>
    </source>
</evidence>
<evidence type="ECO:0000259" key="12">
    <source>
        <dbReference type="PROSITE" id="PS50893"/>
    </source>
</evidence>
<dbReference type="PANTHER" id="PTHR43166">
    <property type="entry name" value="AMINO ACID IMPORT ATP-BINDING PROTEIN"/>
    <property type="match status" value="1"/>
</dbReference>
<dbReference type="SUPFAM" id="SSF52540">
    <property type="entry name" value="P-loop containing nucleoside triphosphate hydrolases"/>
    <property type="match status" value="1"/>
</dbReference>
<dbReference type="EC" id="7.4.2.1" evidence="9"/>
<evidence type="ECO:0000313" key="14">
    <source>
        <dbReference type="Proteomes" id="UP000544090"/>
    </source>
</evidence>
<organism evidence="13 14">
    <name type="scientific">Arthrobacter mobilis</name>
    <dbReference type="NCBI Taxonomy" id="2724944"/>
    <lineage>
        <taxon>Bacteria</taxon>
        <taxon>Bacillati</taxon>
        <taxon>Actinomycetota</taxon>
        <taxon>Actinomycetes</taxon>
        <taxon>Micrococcales</taxon>
        <taxon>Micrococcaceae</taxon>
        <taxon>Arthrobacter</taxon>
    </lineage>
</organism>
<dbReference type="InterPro" id="IPR017871">
    <property type="entry name" value="ABC_transporter-like_CS"/>
</dbReference>
<dbReference type="Gene3D" id="3.40.50.300">
    <property type="entry name" value="P-loop containing nucleotide triphosphate hydrolases"/>
    <property type="match status" value="1"/>
</dbReference>
<evidence type="ECO:0000256" key="1">
    <source>
        <dbReference type="ARBA" id="ARBA00004202"/>
    </source>
</evidence>
<evidence type="ECO:0000256" key="8">
    <source>
        <dbReference type="ARBA" id="ARBA00023136"/>
    </source>
</evidence>
<keyword evidence="7" id="KW-0029">Amino-acid transport</keyword>
<evidence type="ECO:0000256" key="10">
    <source>
        <dbReference type="ARBA" id="ARBA00047624"/>
    </source>
</evidence>
<dbReference type="InterPro" id="IPR003593">
    <property type="entry name" value="AAA+_ATPase"/>
</dbReference>
<evidence type="ECO:0000256" key="6">
    <source>
        <dbReference type="ARBA" id="ARBA00022840"/>
    </source>
</evidence>
<dbReference type="PROSITE" id="PS00211">
    <property type="entry name" value="ABC_TRANSPORTER_1"/>
    <property type="match status" value="1"/>
</dbReference>
<dbReference type="InterPro" id="IPR030679">
    <property type="entry name" value="ABC_ATPase_HisP-typ"/>
</dbReference>
<comment type="similarity">
    <text evidence="2">Belongs to the ABC transporter superfamily.</text>
</comment>
<comment type="catalytic activity">
    <reaction evidence="10">
        <text>a polar amino acid(out) + ATP + H2O = a polar amino acid(in) + ADP + phosphate + H(+)</text>
        <dbReference type="Rhea" id="RHEA:14673"/>
        <dbReference type="ChEBI" id="CHEBI:15377"/>
        <dbReference type="ChEBI" id="CHEBI:15378"/>
        <dbReference type="ChEBI" id="CHEBI:30616"/>
        <dbReference type="ChEBI" id="CHEBI:43474"/>
        <dbReference type="ChEBI" id="CHEBI:62031"/>
        <dbReference type="ChEBI" id="CHEBI:456216"/>
        <dbReference type="EC" id="7.4.2.1"/>
    </reaction>
    <physiologicalReaction direction="left-to-right" evidence="10">
        <dbReference type="Rhea" id="RHEA:14674"/>
    </physiologicalReaction>
</comment>
<keyword evidence="5" id="KW-0547">Nucleotide-binding</keyword>